<sequence length="171" mass="19048">MRLISLVRRTGGYRHCNDSKVLPRKHCPTVEHFGKELQLRALDTTGSNQLAHARTDIKTNLQETGDVRSWLEFKTRVPFQKATEAQKAPQAAVKMLEEIRKTLAQSKKEGKTTQELGTLKQISTQNKSDTNQNLNHNQQLQEPGAPNGAPGGIALVVIRDVLSYHTDAEIA</sequence>
<name>A0ABN8HY94_9NEOP</name>
<protein>
    <submittedName>
        <fullName evidence="1">Uncharacterized protein</fullName>
    </submittedName>
</protein>
<reference evidence="1" key="1">
    <citation type="submission" date="2022-03" db="EMBL/GenBank/DDBJ databases">
        <authorList>
            <person name="Martin H S."/>
        </authorList>
    </citation>
    <scope>NUCLEOTIDE SEQUENCE</scope>
</reference>
<keyword evidence="2" id="KW-1185">Reference proteome</keyword>
<feature type="non-terminal residue" evidence="1">
    <location>
        <position position="1"/>
    </location>
</feature>
<proteinExistence type="predicted"/>
<dbReference type="Proteomes" id="UP000837857">
    <property type="component" value="Chromosome 15"/>
</dbReference>
<evidence type="ECO:0000313" key="2">
    <source>
        <dbReference type="Proteomes" id="UP000837857"/>
    </source>
</evidence>
<dbReference type="EMBL" id="OW152827">
    <property type="protein sequence ID" value="CAH2043505.1"/>
    <property type="molecule type" value="Genomic_DNA"/>
</dbReference>
<gene>
    <name evidence="1" type="ORF">IPOD504_LOCUS4324</name>
</gene>
<accession>A0ABN8HY94</accession>
<organism evidence="1 2">
    <name type="scientific">Iphiclides podalirius</name>
    <name type="common">scarce swallowtail</name>
    <dbReference type="NCBI Taxonomy" id="110791"/>
    <lineage>
        <taxon>Eukaryota</taxon>
        <taxon>Metazoa</taxon>
        <taxon>Ecdysozoa</taxon>
        <taxon>Arthropoda</taxon>
        <taxon>Hexapoda</taxon>
        <taxon>Insecta</taxon>
        <taxon>Pterygota</taxon>
        <taxon>Neoptera</taxon>
        <taxon>Endopterygota</taxon>
        <taxon>Lepidoptera</taxon>
        <taxon>Glossata</taxon>
        <taxon>Ditrysia</taxon>
        <taxon>Papilionoidea</taxon>
        <taxon>Papilionidae</taxon>
        <taxon>Papilioninae</taxon>
        <taxon>Iphiclides</taxon>
    </lineage>
</organism>
<evidence type="ECO:0000313" key="1">
    <source>
        <dbReference type="EMBL" id="CAH2043505.1"/>
    </source>
</evidence>